<dbReference type="STRING" id="41067.A0A2I2FGD5"/>
<feature type="compositionally biased region" description="Acidic residues" evidence="1">
    <location>
        <begin position="37"/>
        <end position="47"/>
    </location>
</feature>
<dbReference type="OrthoDB" id="4276722at2759"/>
<sequence>MVRSSQTRPPRHPPQWVERQYTDHQGNPVVLGKINDGEDSDFDEPSEREEYRLQVYSKAPIQPEDYEVLNEYLVNDDTDLDPFLEIYSYNPPDPLACAEHQRREIAHRKRLHAESDRSRDELPPLIPAIRYRKKDCRTGFCILLTSESYQAGSFDQERNERGSGPFFIYFDPRLPWAIRQLDLTSRLSVSAHNMSTFTRRGIQVFPEARDIEVSIESSQEMIGADTMIQLTDMVRKSSGELDGGLDEPFAEGLEPAALDAQQVQELLEQQQQTAEIQPVDSCTLHLDRGLDDRALMITNSAKQECDLQYTVYAPFLAHLPDPDLPSLLETTARTFTAAVISRLPGDKTVRFEFKVPPTSSLWSIASSHASTLKPGALHTFDDGSRRERVLPLSRSDVTPSSREHYKSFFVVVDKPAFVEEPGVLFLISRTNALQDPSLIEANHGETVLETRRSAGIPETARRLAVTAVEEQQQGKRRCMRMLTNEEHRSLLSLSPEEHQALLASAPTR</sequence>
<evidence type="ECO:0000313" key="3">
    <source>
        <dbReference type="Proteomes" id="UP000234585"/>
    </source>
</evidence>
<reference evidence="2 3" key="1">
    <citation type="submission" date="2017-12" db="EMBL/GenBank/DDBJ databases">
        <authorList>
            <consortium name="DOE Joint Genome Institute"/>
            <person name="Haridas S."/>
            <person name="Kjaerbolling I."/>
            <person name="Vesth T.C."/>
            <person name="Frisvad J.C."/>
            <person name="Nybo J.L."/>
            <person name="Theobald S."/>
            <person name="Kuo A."/>
            <person name="Bowyer P."/>
            <person name="Matsuda Y."/>
            <person name="Mondo S."/>
            <person name="Lyhne E.K."/>
            <person name="Kogle M.E."/>
            <person name="Clum A."/>
            <person name="Lipzen A."/>
            <person name="Salamov A."/>
            <person name="Ngan C.Y."/>
            <person name="Daum C."/>
            <person name="Chiniquy J."/>
            <person name="Barry K."/>
            <person name="LaButti K."/>
            <person name="Simmons B.A."/>
            <person name="Magnuson J.K."/>
            <person name="Mortensen U.H."/>
            <person name="Larsen T.O."/>
            <person name="Grigoriev I.V."/>
            <person name="Baker S.E."/>
            <person name="Andersen M.R."/>
            <person name="Nordberg H.P."/>
            <person name="Cantor M.N."/>
            <person name="Hua S.X."/>
        </authorList>
    </citation>
    <scope>NUCLEOTIDE SEQUENCE [LARGE SCALE GENOMIC DNA]</scope>
    <source>
        <strain evidence="2 3">CBS 102.13</strain>
    </source>
</reference>
<dbReference type="AlphaFoldDB" id="A0A2I2FGD5"/>
<gene>
    <name evidence="2" type="ORF">BDW47DRAFT_102934</name>
</gene>
<dbReference type="GeneID" id="36519117"/>
<proteinExistence type="predicted"/>
<dbReference type="RefSeq" id="XP_024673708.1">
    <property type="nucleotide sequence ID" value="XM_024811957.1"/>
</dbReference>
<dbReference type="Proteomes" id="UP000234585">
    <property type="component" value="Unassembled WGS sequence"/>
</dbReference>
<evidence type="ECO:0000256" key="1">
    <source>
        <dbReference type="SAM" id="MobiDB-lite"/>
    </source>
</evidence>
<feature type="region of interest" description="Disordered" evidence="1">
    <location>
        <begin position="1"/>
        <end position="47"/>
    </location>
</feature>
<name>A0A2I2FGD5_ASPCN</name>
<keyword evidence="3" id="KW-1185">Reference proteome</keyword>
<accession>A0A2I2FGD5</accession>
<organism evidence="2 3">
    <name type="scientific">Aspergillus candidus</name>
    <dbReference type="NCBI Taxonomy" id="41067"/>
    <lineage>
        <taxon>Eukaryota</taxon>
        <taxon>Fungi</taxon>
        <taxon>Dikarya</taxon>
        <taxon>Ascomycota</taxon>
        <taxon>Pezizomycotina</taxon>
        <taxon>Eurotiomycetes</taxon>
        <taxon>Eurotiomycetidae</taxon>
        <taxon>Eurotiales</taxon>
        <taxon>Aspergillaceae</taxon>
        <taxon>Aspergillus</taxon>
        <taxon>Aspergillus subgen. Circumdati</taxon>
    </lineage>
</organism>
<protein>
    <submittedName>
        <fullName evidence="2">Uncharacterized protein</fullName>
    </submittedName>
</protein>
<evidence type="ECO:0000313" key="2">
    <source>
        <dbReference type="EMBL" id="PLB39696.1"/>
    </source>
</evidence>
<dbReference type="EMBL" id="KZ559128">
    <property type="protein sequence ID" value="PLB39696.1"/>
    <property type="molecule type" value="Genomic_DNA"/>
</dbReference>